<evidence type="ECO:0000256" key="1">
    <source>
        <dbReference type="SAM" id="MobiDB-lite"/>
    </source>
</evidence>
<evidence type="ECO:0000313" key="3">
    <source>
        <dbReference type="Proteomes" id="UP000298787"/>
    </source>
</evidence>
<organism evidence="2 3">
    <name type="scientific">Collichthys lucidus</name>
    <name type="common">Big head croaker</name>
    <name type="synonym">Sciaena lucida</name>
    <dbReference type="NCBI Taxonomy" id="240159"/>
    <lineage>
        <taxon>Eukaryota</taxon>
        <taxon>Metazoa</taxon>
        <taxon>Chordata</taxon>
        <taxon>Craniata</taxon>
        <taxon>Vertebrata</taxon>
        <taxon>Euteleostomi</taxon>
        <taxon>Actinopterygii</taxon>
        <taxon>Neopterygii</taxon>
        <taxon>Teleostei</taxon>
        <taxon>Neoteleostei</taxon>
        <taxon>Acanthomorphata</taxon>
        <taxon>Eupercaria</taxon>
        <taxon>Sciaenidae</taxon>
        <taxon>Collichthys</taxon>
    </lineage>
</organism>
<dbReference type="EMBL" id="CM014089">
    <property type="protein sequence ID" value="TKS79249.1"/>
    <property type="molecule type" value="Genomic_DNA"/>
</dbReference>
<evidence type="ECO:0000313" key="2">
    <source>
        <dbReference type="EMBL" id="TKS79249.1"/>
    </source>
</evidence>
<accession>A0A4U5UW16</accession>
<proteinExistence type="predicted"/>
<protein>
    <submittedName>
        <fullName evidence="2">Uncharacterized protein</fullName>
    </submittedName>
</protein>
<dbReference type="STRING" id="240159.A0A4U5UW16"/>
<feature type="compositionally biased region" description="Basic and acidic residues" evidence="1">
    <location>
        <begin position="106"/>
        <end position="125"/>
    </location>
</feature>
<name>A0A4U5UW16_COLLU</name>
<sequence>MSVSQITPTLFLSGADAPHNAALLSQKGITLIAMPRSATLAPPTRAGSVFGFQSPTCPAPACGRPLRPRAEQGDSSPGHAWVRTAALRPLNAGFWEQQLAAVREAAVREEHRQGGSRGDAADPRLVRSVQQPPPPPRANWMALVPRSPLMTRTSVTSQPQVMMPASRRRRGTKSSSIRA</sequence>
<feature type="region of interest" description="Disordered" evidence="1">
    <location>
        <begin position="106"/>
        <end position="179"/>
    </location>
</feature>
<keyword evidence="3" id="KW-1185">Reference proteome</keyword>
<gene>
    <name evidence="2" type="ORF">D9C73_014522</name>
</gene>
<reference evidence="2 3" key="1">
    <citation type="submission" date="2019-01" db="EMBL/GenBank/DDBJ databases">
        <title>Genome Assembly of Collichthys lucidus.</title>
        <authorList>
            <person name="Cai M."/>
            <person name="Xiao S."/>
        </authorList>
    </citation>
    <scope>NUCLEOTIDE SEQUENCE [LARGE SCALE GENOMIC DNA]</scope>
    <source>
        <strain evidence="2">JT15FE1705JMU</strain>
        <tissue evidence="2">Muscle</tissue>
    </source>
</reference>
<feature type="compositionally biased region" description="Polar residues" evidence="1">
    <location>
        <begin position="150"/>
        <end position="160"/>
    </location>
</feature>
<dbReference type="AlphaFoldDB" id="A0A4U5UW16"/>
<dbReference type="Proteomes" id="UP000298787">
    <property type="component" value="Chromosome 12"/>
</dbReference>